<name>A0A1X2GD97_9FUNG</name>
<dbReference type="AlphaFoldDB" id="A0A1X2GD97"/>
<evidence type="ECO:0000313" key="2">
    <source>
        <dbReference type="EMBL" id="ORX51223.1"/>
    </source>
</evidence>
<dbReference type="EMBL" id="MCGT01000021">
    <property type="protein sequence ID" value="ORX51223.1"/>
    <property type="molecule type" value="Genomic_DNA"/>
</dbReference>
<accession>A0A1X2GD97</accession>
<evidence type="ECO:0000313" key="3">
    <source>
        <dbReference type="Proteomes" id="UP000242146"/>
    </source>
</evidence>
<feature type="compositionally biased region" description="Polar residues" evidence="1">
    <location>
        <begin position="539"/>
        <end position="548"/>
    </location>
</feature>
<keyword evidence="3" id="KW-1185">Reference proteome</keyword>
<evidence type="ECO:0000256" key="1">
    <source>
        <dbReference type="SAM" id="MobiDB-lite"/>
    </source>
</evidence>
<organism evidence="2 3">
    <name type="scientific">Hesseltinella vesiculosa</name>
    <dbReference type="NCBI Taxonomy" id="101127"/>
    <lineage>
        <taxon>Eukaryota</taxon>
        <taxon>Fungi</taxon>
        <taxon>Fungi incertae sedis</taxon>
        <taxon>Mucoromycota</taxon>
        <taxon>Mucoromycotina</taxon>
        <taxon>Mucoromycetes</taxon>
        <taxon>Mucorales</taxon>
        <taxon>Cunninghamellaceae</taxon>
        <taxon>Hesseltinella</taxon>
    </lineage>
</organism>
<gene>
    <name evidence="2" type="ORF">DM01DRAFT_1375492</name>
</gene>
<proteinExistence type="predicted"/>
<dbReference type="Proteomes" id="UP000242146">
    <property type="component" value="Unassembled WGS sequence"/>
</dbReference>
<reference evidence="2 3" key="1">
    <citation type="submission" date="2016-07" db="EMBL/GenBank/DDBJ databases">
        <title>Pervasive Adenine N6-methylation of Active Genes in Fungi.</title>
        <authorList>
            <consortium name="DOE Joint Genome Institute"/>
            <person name="Mondo S.J."/>
            <person name="Dannebaum R.O."/>
            <person name="Kuo R.C."/>
            <person name="Labutti K."/>
            <person name="Haridas S."/>
            <person name="Kuo A."/>
            <person name="Salamov A."/>
            <person name="Ahrendt S.R."/>
            <person name="Lipzen A."/>
            <person name="Sullivan W."/>
            <person name="Andreopoulos W.B."/>
            <person name="Clum A."/>
            <person name="Lindquist E."/>
            <person name="Daum C."/>
            <person name="Ramamoorthy G.K."/>
            <person name="Gryganskyi A."/>
            <person name="Culley D."/>
            <person name="Magnuson J.K."/>
            <person name="James T.Y."/>
            <person name="O'Malley M.A."/>
            <person name="Stajich J.E."/>
            <person name="Spatafora J.W."/>
            <person name="Visel A."/>
            <person name="Grigoriev I.V."/>
        </authorList>
    </citation>
    <scope>NUCLEOTIDE SEQUENCE [LARGE SCALE GENOMIC DNA]</scope>
    <source>
        <strain evidence="2 3">NRRL 3301</strain>
    </source>
</reference>
<sequence>MDMEEVQAQPHIGLLKSDFVGVTTGLTFDSVQSFQDNLNILQEADELSAANFYLIKSQATANRRGQRKMKDMSQKSARTALITLQQRTVRSNIQAERQAGRQARRAGAANPQAVARGRLRPRKEAFYSDLMGPSRTRYTRKLSFNQAVPQPYHRRQAFLEMNLRTSHHLREIVIRIGHFLNHFILTYPEELNTAILEQNGLSKIFALVRAALAELPGSPSLTYSSDVNALTVNQALKSMSTGYADTISDHFDKKLKRYMKWRLDMAAFESSIVIPTWLKYKIVDITYTDFALHLPQSPIQDIDLVAGLDDIDWPAEVIAGMDNIQRVANTVRQSVLEAKPAHVQVLTPKYIKKNPQQVVAMLKIALTDIETYLENPVEEVKVQRFAILPEPHWHLRYVDLVAENIHFYTGTRGVRPSTSQAATPDVDYSLPSALLPLAQFWDVFNFQLFGYNSAADLSFPLTHDPLEAVSTNGIEVNFTFSTMKLPTPIKDVKLTDLTSLDARGSQEFAISTIDPGRRVTLSQATNFQLPSGNDLPGEQHSQQSQVTPGCSCLHPDSLDTRPTATRDLPMKRVTSAEFAAQSGSKKCAKKLDATKTAMEMVVDGVTTTFKAFESSLICACF</sequence>
<comment type="caution">
    <text evidence="2">The sequence shown here is derived from an EMBL/GenBank/DDBJ whole genome shotgun (WGS) entry which is preliminary data.</text>
</comment>
<feature type="region of interest" description="Disordered" evidence="1">
    <location>
        <begin position="529"/>
        <end position="549"/>
    </location>
</feature>
<protein>
    <submittedName>
        <fullName evidence="2">Uncharacterized protein</fullName>
    </submittedName>
</protein>